<organism evidence="1 2">
    <name type="scientific">candidate division WWE3 bacterium</name>
    <dbReference type="NCBI Taxonomy" id="2053526"/>
    <lineage>
        <taxon>Bacteria</taxon>
        <taxon>Katanobacteria</taxon>
    </lineage>
</organism>
<dbReference type="AlphaFoldDB" id="A0A955RPN1"/>
<gene>
    <name evidence="1" type="ORF">KC571_04205</name>
</gene>
<feature type="non-terminal residue" evidence="1">
    <location>
        <position position="1"/>
    </location>
</feature>
<protein>
    <submittedName>
        <fullName evidence="1">Cadherin-like beta sandwich domain-containing protein</fullName>
    </submittedName>
</protein>
<accession>A0A955RPN1</accession>
<evidence type="ECO:0000313" key="2">
    <source>
        <dbReference type="Proteomes" id="UP000701698"/>
    </source>
</evidence>
<dbReference type="EMBL" id="JAGQKX010000137">
    <property type="protein sequence ID" value="MCA9390581.1"/>
    <property type="molecule type" value="Genomic_DNA"/>
</dbReference>
<dbReference type="InterPro" id="IPR013783">
    <property type="entry name" value="Ig-like_fold"/>
</dbReference>
<dbReference type="Pfam" id="PF09136">
    <property type="entry name" value="Glucodextran_B"/>
    <property type="match status" value="1"/>
</dbReference>
<dbReference type="Gene3D" id="2.60.40.10">
    <property type="entry name" value="Immunoglobulins"/>
    <property type="match status" value="1"/>
</dbReference>
<dbReference type="Proteomes" id="UP000701698">
    <property type="component" value="Unassembled WGS sequence"/>
</dbReference>
<sequence length="120" mass="13030">DNTIYAKTVQKDHESDASNKQLVSYDTTPPELTLIQPQNGESTDKESIEIIGTTEPQAHVTINGIQAIVNATTGDFTKEFSLTEGSNAIKIEVSDRAGNSTTIEFSVKRTVPEQSSEENS</sequence>
<proteinExistence type="predicted"/>
<comment type="caution">
    <text evidence="1">The sequence shown here is derived from an EMBL/GenBank/DDBJ whole genome shotgun (WGS) entry which is preliminary data.</text>
</comment>
<name>A0A955RPN1_UNCKA</name>
<evidence type="ECO:0000313" key="1">
    <source>
        <dbReference type="EMBL" id="MCA9390581.1"/>
    </source>
</evidence>
<reference evidence="1" key="2">
    <citation type="journal article" date="2021" name="Microbiome">
        <title>Successional dynamics and alternative stable states in a saline activated sludge microbial community over 9 years.</title>
        <authorList>
            <person name="Wang Y."/>
            <person name="Ye J."/>
            <person name="Ju F."/>
            <person name="Liu L."/>
            <person name="Boyd J.A."/>
            <person name="Deng Y."/>
            <person name="Parks D.H."/>
            <person name="Jiang X."/>
            <person name="Yin X."/>
            <person name="Woodcroft B.J."/>
            <person name="Tyson G.W."/>
            <person name="Hugenholtz P."/>
            <person name="Polz M.F."/>
            <person name="Zhang T."/>
        </authorList>
    </citation>
    <scope>NUCLEOTIDE SEQUENCE</scope>
    <source>
        <strain evidence="1">HKST-UBA01</strain>
    </source>
</reference>
<reference evidence="1" key="1">
    <citation type="submission" date="2020-04" db="EMBL/GenBank/DDBJ databases">
        <authorList>
            <person name="Zhang T."/>
        </authorList>
    </citation>
    <scope>NUCLEOTIDE SEQUENCE</scope>
    <source>
        <strain evidence="1">HKST-UBA01</strain>
    </source>
</reference>